<sequence>MHPSPSPACLASGSGGIRAARVNDRDIHNDDATQSVRFNHFQQYEMQCEQAYGNKLSICRFFP</sequence>
<comment type="caution">
    <text evidence="1">The sequence shown here is derived from an EMBL/GenBank/DDBJ whole genome shotgun (WGS) entry which is preliminary data.</text>
</comment>
<accession>A0ABP8MJS6</accession>
<proteinExistence type="predicted"/>
<dbReference type="EMBL" id="BAABGA010000024">
    <property type="protein sequence ID" value="GAA4451477.1"/>
    <property type="molecule type" value="Genomic_DNA"/>
</dbReference>
<evidence type="ECO:0000313" key="1">
    <source>
        <dbReference type="EMBL" id="GAA4451477.1"/>
    </source>
</evidence>
<reference evidence="2" key="1">
    <citation type="journal article" date="2019" name="Int. J. Syst. Evol. Microbiol.">
        <title>The Global Catalogue of Microorganisms (GCM) 10K type strain sequencing project: providing services to taxonomists for standard genome sequencing and annotation.</title>
        <authorList>
            <consortium name="The Broad Institute Genomics Platform"/>
            <consortium name="The Broad Institute Genome Sequencing Center for Infectious Disease"/>
            <person name="Wu L."/>
            <person name="Ma J."/>
        </authorList>
    </citation>
    <scope>NUCLEOTIDE SEQUENCE [LARGE SCALE GENOMIC DNA]</scope>
    <source>
        <strain evidence="2">JCM 17759</strain>
    </source>
</reference>
<protein>
    <submittedName>
        <fullName evidence="1">Uncharacterized protein</fullName>
    </submittedName>
</protein>
<name>A0ABP8MJS6_9BACT</name>
<keyword evidence="2" id="KW-1185">Reference proteome</keyword>
<evidence type="ECO:0000313" key="2">
    <source>
        <dbReference type="Proteomes" id="UP001500840"/>
    </source>
</evidence>
<gene>
    <name evidence="1" type="ORF">GCM10023156_19250</name>
</gene>
<dbReference type="Proteomes" id="UP001500840">
    <property type="component" value="Unassembled WGS sequence"/>
</dbReference>
<organism evidence="1 2">
    <name type="scientific">Novipirellula rosea</name>
    <dbReference type="NCBI Taxonomy" id="1031540"/>
    <lineage>
        <taxon>Bacteria</taxon>
        <taxon>Pseudomonadati</taxon>
        <taxon>Planctomycetota</taxon>
        <taxon>Planctomycetia</taxon>
        <taxon>Pirellulales</taxon>
        <taxon>Pirellulaceae</taxon>
        <taxon>Novipirellula</taxon>
    </lineage>
</organism>